<comment type="function">
    <text evidence="12 13 14">The RecF protein is involved in DNA metabolism; it is required for DNA replication and normal SOS inducibility. RecF binds preferentially to single-stranded, linear DNA. It also seems to bind ATP.</text>
</comment>
<protein>
    <recommendedName>
        <fullName evidence="3 13">DNA replication and repair protein RecF</fullName>
    </recommendedName>
</protein>
<evidence type="ECO:0000313" key="21">
    <source>
        <dbReference type="Proteomes" id="UP000525686"/>
    </source>
</evidence>
<keyword evidence="9 13" id="KW-0238">DNA-binding</keyword>
<evidence type="ECO:0000313" key="18">
    <source>
        <dbReference type="EMBL" id="MQS01483.1"/>
    </source>
</evidence>
<dbReference type="Pfam" id="PF02463">
    <property type="entry name" value="SMC_N"/>
    <property type="match status" value="1"/>
</dbReference>
<evidence type="ECO:0000256" key="10">
    <source>
        <dbReference type="ARBA" id="ARBA00023204"/>
    </source>
</evidence>
<evidence type="ECO:0000256" key="4">
    <source>
        <dbReference type="ARBA" id="ARBA00022490"/>
    </source>
</evidence>
<dbReference type="Gene3D" id="3.40.50.300">
    <property type="entry name" value="P-loop containing nucleotide triphosphate hydrolases"/>
    <property type="match status" value="1"/>
</dbReference>
<dbReference type="NCBIfam" id="TIGR00611">
    <property type="entry name" value="recf"/>
    <property type="match status" value="1"/>
</dbReference>
<gene>
    <name evidence="13 18" type="primary">recF</name>
    <name evidence="18" type="ORF">FNX44_006245</name>
    <name evidence="16" type="ORF">H3146_13350</name>
    <name evidence="17" type="ORF">H3147_02235</name>
</gene>
<dbReference type="HAMAP" id="MF_00365">
    <property type="entry name" value="RecF"/>
    <property type="match status" value="1"/>
</dbReference>
<evidence type="ECO:0000256" key="5">
    <source>
        <dbReference type="ARBA" id="ARBA00022705"/>
    </source>
</evidence>
<keyword evidence="10 13" id="KW-0234">DNA repair</keyword>
<keyword evidence="7 13" id="KW-0227">DNA damage</keyword>
<feature type="domain" description="RecF/RecN/SMC N-terminal" evidence="15">
    <location>
        <begin position="3"/>
        <end position="356"/>
    </location>
</feature>
<name>A0A5P0YMC6_9ACTN</name>
<evidence type="ECO:0000313" key="19">
    <source>
        <dbReference type="Proteomes" id="UP000320857"/>
    </source>
</evidence>
<comment type="subcellular location">
    <subcellularLocation>
        <location evidence="1 13 14">Cytoplasm</location>
    </subcellularLocation>
</comment>
<dbReference type="GO" id="GO:0005524">
    <property type="term" value="F:ATP binding"/>
    <property type="evidence" value="ECO:0007669"/>
    <property type="project" value="UniProtKB-UniRule"/>
</dbReference>
<keyword evidence="11 13" id="KW-0742">SOS response</keyword>
<evidence type="ECO:0000259" key="15">
    <source>
        <dbReference type="Pfam" id="PF02463"/>
    </source>
</evidence>
<evidence type="ECO:0000256" key="3">
    <source>
        <dbReference type="ARBA" id="ARBA00020170"/>
    </source>
</evidence>
<dbReference type="SUPFAM" id="SSF52540">
    <property type="entry name" value="P-loop containing nucleoside triphosphate hydrolases"/>
    <property type="match status" value="1"/>
</dbReference>
<evidence type="ECO:0000313" key="16">
    <source>
        <dbReference type="EMBL" id="MBB1254339.1"/>
    </source>
</evidence>
<accession>A0A5P0YMC6</accession>
<evidence type="ECO:0000256" key="14">
    <source>
        <dbReference type="RuleBase" id="RU000578"/>
    </source>
</evidence>
<dbReference type="RefSeq" id="WP_143646956.1">
    <property type="nucleotide sequence ID" value="NZ_JABJWZ010000104.1"/>
</dbReference>
<dbReference type="GO" id="GO:0003697">
    <property type="term" value="F:single-stranded DNA binding"/>
    <property type="evidence" value="ECO:0007669"/>
    <property type="project" value="UniProtKB-UniRule"/>
</dbReference>
<proteinExistence type="inferred from homology"/>
<dbReference type="PANTHER" id="PTHR32182">
    <property type="entry name" value="DNA REPLICATION AND REPAIR PROTEIN RECF"/>
    <property type="match status" value="1"/>
</dbReference>
<evidence type="ECO:0000256" key="12">
    <source>
        <dbReference type="ARBA" id="ARBA00025401"/>
    </source>
</evidence>
<keyword evidence="6 13" id="KW-0547">Nucleotide-binding</keyword>
<evidence type="ECO:0000256" key="2">
    <source>
        <dbReference type="ARBA" id="ARBA00008016"/>
    </source>
</evidence>
<dbReference type="EMBL" id="JABJXA010000007">
    <property type="protein sequence ID" value="MBB1257652.1"/>
    <property type="molecule type" value="Genomic_DNA"/>
</dbReference>
<dbReference type="InterPro" id="IPR027417">
    <property type="entry name" value="P-loop_NTPase"/>
</dbReference>
<dbReference type="Proteomes" id="UP000517765">
    <property type="component" value="Unassembled WGS sequence"/>
</dbReference>
<dbReference type="GO" id="GO:0006260">
    <property type="term" value="P:DNA replication"/>
    <property type="evidence" value="ECO:0007669"/>
    <property type="project" value="UniProtKB-UniRule"/>
</dbReference>
<dbReference type="EMBL" id="VJYK02000042">
    <property type="protein sequence ID" value="MQS01483.1"/>
    <property type="molecule type" value="Genomic_DNA"/>
</dbReference>
<evidence type="ECO:0000256" key="6">
    <source>
        <dbReference type="ARBA" id="ARBA00022741"/>
    </source>
</evidence>
<dbReference type="InterPro" id="IPR001238">
    <property type="entry name" value="DNA-binding_RecF"/>
</dbReference>
<dbReference type="GO" id="GO:0006302">
    <property type="term" value="P:double-strand break repair"/>
    <property type="evidence" value="ECO:0007669"/>
    <property type="project" value="TreeGrafter"/>
</dbReference>
<keyword evidence="4 13" id="KW-0963">Cytoplasm</keyword>
<evidence type="ECO:0000256" key="9">
    <source>
        <dbReference type="ARBA" id="ARBA00023125"/>
    </source>
</evidence>
<dbReference type="OrthoDB" id="9803889at2"/>
<evidence type="ECO:0000256" key="7">
    <source>
        <dbReference type="ARBA" id="ARBA00022763"/>
    </source>
</evidence>
<dbReference type="CDD" id="cd03242">
    <property type="entry name" value="ABC_RecF"/>
    <property type="match status" value="1"/>
</dbReference>
<keyword evidence="8 13" id="KW-0067">ATP-binding</keyword>
<dbReference type="InterPro" id="IPR003395">
    <property type="entry name" value="RecF/RecN/SMC_N"/>
</dbReference>
<dbReference type="GO" id="GO:0000731">
    <property type="term" value="P:DNA synthesis involved in DNA repair"/>
    <property type="evidence" value="ECO:0007669"/>
    <property type="project" value="TreeGrafter"/>
</dbReference>
<dbReference type="Proteomes" id="UP000525686">
    <property type="component" value="Unassembled WGS sequence"/>
</dbReference>
<dbReference type="Gene3D" id="1.20.1050.90">
    <property type="entry name" value="RecF/RecN/SMC, N-terminal domain"/>
    <property type="match status" value="1"/>
</dbReference>
<organism evidence="18 19">
    <name type="scientific">Streptomyces alkaliterrae</name>
    <dbReference type="NCBI Taxonomy" id="2213162"/>
    <lineage>
        <taxon>Bacteria</taxon>
        <taxon>Bacillati</taxon>
        <taxon>Actinomycetota</taxon>
        <taxon>Actinomycetes</taxon>
        <taxon>Kitasatosporales</taxon>
        <taxon>Streptomycetaceae</taxon>
        <taxon>Streptomyces</taxon>
    </lineage>
</organism>
<evidence type="ECO:0000313" key="20">
    <source>
        <dbReference type="Proteomes" id="UP000517765"/>
    </source>
</evidence>
<dbReference type="FunFam" id="1.20.1050.90:FF:000004">
    <property type="entry name" value="DNA replication and repair protein RecF"/>
    <property type="match status" value="1"/>
</dbReference>
<dbReference type="PANTHER" id="PTHR32182:SF0">
    <property type="entry name" value="DNA REPLICATION AND REPAIR PROTEIN RECF"/>
    <property type="match status" value="1"/>
</dbReference>
<dbReference type="InterPro" id="IPR018078">
    <property type="entry name" value="DNA-binding_RecF_CS"/>
</dbReference>
<dbReference type="EMBL" id="JABJWZ010000104">
    <property type="protein sequence ID" value="MBB1254339.1"/>
    <property type="molecule type" value="Genomic_DNA"/>
</dbReference>
<sequence length="377" mass="41041">MHLTHLSLADFRSYSRAEVELGPGVTAFVGPNGQGKTNLVEAVGYLANLASHRVSSDAPLVRRGADRAVVRAAVREGERRQLVELELNPGRANRARINRSSQVRPRDVLGIVRSVLFAPEDLSLVKGDPGERRRFLDELVTARSPRMAGVRADYERVLKQRNTLLKSAAMARRHGGRSMDLSTLDVWDQHLSRVGAELLAQRLDLVSVLTPLVDKAYEALAPGGGPVRLVYRGLGEPELAAAGREELAERLAGLLGEARRQEIERGVTLVGPHRDDLLLNLGDFPAKGYASHGESWSYALALRLASYDLLRAEGAGAEPVLVLDDVFAELDTRRRERLAELVEPGEQVLVTAAVSEDVPAALTGARFAVSDGEVRRA</sequence>
<keyword evidence="5 13" id="KW-0235">DNA replication</keyword>
<comment type="similarity">
    <text evidence="2 13 14">Belongs to the RecF family.</text>
</comment>
<dbReference type="PROSITE" id="PS00618">
    <property type="entry name" value="RECF_2"/>
    <property type="match status" value="1"/>
</dbReference>
<dbReference type="InterPro" id="IPR042174">
    <property type="entry name" value="RecF_2"/>
</dbReference>
<dbReference type="GO" id="GO:0009432">
    <property type="term" value="P:SOS response"/>
    <property type="evidence" value="ECO:0007669"/>
    <property type="project" value="UniProtKB-UniRule"/>
</dbReference>
<evidence type="ECO:0000313" key="17">
    <source>
        <dbReference type="EMBL" id="MBB1257652.1"/>
    </source>
</evidence>
<dbReference type="AlphaFoldDB" id="A0A5P0YMC6"/>
<evidence type="ECO:0000256" key="11">
    <source>
        <dbReference type="ARBA" id="ARBA00023236"/>
    </source>
</evidence>
<dbReference type="GO" id="GO:0005737">
    <property type="term" value="C:cytoplasm"/>
    <property type="evidence" value="ECO:0007669"/>
    <property type="project" value="UniProtKB-SubCell"/>
</dbReference>
<dbReference type="Proteomes" id="UP000320857">
    <property type="component" value="Unassembled WGS sequence"/>
</dbReference>
<reference evidence="20 21" key="2">
    <citation type="submission" date="2020-05" db="EMBL/GenBank/DDBJ databases">
        <title>Classification of alakaliphilic streptomycetes isolated from an alkaline soil next to Lonar Crater, India and a proposal for the recognition of Streptomyces alkaliterrae sp. nov.</title>
        <authorList>
            <person name="Golinska P."/>
        </authorList>
    </citation>
    <scope>NUCLEOTIDE SEQUENCE [LARGE SCALE GENOMIC DNA]</scope>
    <source>
        <strain evidence="21">OF3</strain>
        <strain evidence="20">OF8</strain>
    </source>
</reference>
<keyword evidence="19" id="KW-1185">Reference proteome</keyword>
<comment type="caution">
    <text evidence="18">The sequence shown here is derived from an EMBL/GenBank/DDBJ whole genome shotgun (WGS) entry which is preliminary data.</text>
</comment>
<evidence type="ECO:0000256" key="8">
    <source>
        <dbReference type="ARBA" id="ARBA00022840"/>
    </source>
</evidence>
<reference evidence="18 19" key="1">
    <citation type="submission" date="2019-10" db="EMBL/GenBank/DDBJ databases">
        <title>Streptomyces sp. nov., a novel actinobacterium isolated from alkaline environment.</title>
        <authorList>
            <person name="Golinska P."/>
        </authorList>
    </citation>
    <scope>NUCLEOTIDE SEQUENCE [LARGE SCALE GENOMIC DNA]</scope>
    <source>
        <strain evidence="18 19">OF1</strain>
    </source>
</reference>
<feature type="binding site" evidence="13">
    <location>
        <begin position="30"/>
        <end position="37"/>
    </location>
    <ligand>
        <name>ATP</name>
        <dbReference type="ChEBI" id="CHEBI:30616"/>
    </ligand>
</feature>
<evidence type="ECO:0000256" key="13">
    <source>
        <dbReference type="HAMAP-Rule" id="MF_00365"/>
    </source>
</evidence>
<evidence type="ECO:0000256" key="1">
    <source>
        <dbReference type="ARBA" id="ARBA00004496"/>
    </source>
</evidence>
<reference evidence="16" key="3">
    <citation type="journal article" name="Syst. Appl. Microbiol.">
        <title>Streptomyces alkaliterrae sp. nov., isolated from an alkaline soil, and emended descriptions of Streptomyces alkaliphilus, Streptomyces calidiresistens and Streptomyces durbertensis.</title>
        <authorList>
            <person name="Swiecimska M."/>
            <person name="Golinska P."/>
            <person name="Nouioui I."/>
            <person name="Wypij M."/>
            <person name="Rai M."/>
            <person name="Sangal V."/>
            <person name="Goodfellow M."/>
        </authorList>
    </citation>
    <scope>NUCLEOTIDE SEQUENCE</scope>
    <source>
        <strain evidence="16">OF3</strain>
        <strain evidence="17">OF8</strain>
    </source>
</reference>
<dbReference type="PROSITE" id="PS00617">
    <property type="entry name" value="RECF_1"/>
    <property type="match status" value="1"/>
</dbReference>